<dbReference type="Proteomes" id="UP001056708">
    <property type="component" value="Chromosome"/>
</dbReference>
<gene>
    <name evidence="1" type="ORF">NEA10_09630</name>
</gene>
<keyword evidence="2" id="KW-1185">Reference proteome</keyword>
<evidence type="ECO:0000313" key="1">
    <source>
        <dbReference type="EMBL" id="USR92952.1"/>
    </source>
</evidence>
<dbReference type="EMBL" id="CP098611">
    <property type="protein sequence ID" value="USR92952.1"/>
    <property type="molecule type" value="Genomic_DNA"/>
</dbReference>
<sequence length="65" mass="7263">MGVDSTWVGYNGHALYDTPGLTRFVLRLLQFQMLLPLSQLEVPKMFSLLSCLGDLALGMMTARFP</sequence>
<name>A0ABY5AUN2_9CYAN</name>
<evidence type="ECO:0000313" key="2">
    <source>
        <dbReference type="Proteomes" id="UP001056708"/>
    </source>
</evidence>
<proteinExistence type="predicted"/>
<accession>A0ABY5AUN2</accession>
<reference evidence="1" key="1">
    <citation type="submission" date="2022-06" db="EMBL/GenBank/DDBJ databases">
        <title>Genome sequence of Phormidium yuhuli AB48 isolated from an industrial photobioreactor environment.</title>
        <authorList>
            <person name="Qiu Y."/>
            <person name="Noonan A.J.C."/>
            <person name="Dofher K."/>
            <person name="Koch M."/>
            <person name="Kieft B."/>
            <person name="Lin X."/>
            <person name="Ziels R.M."/>
            <person name="Hallam S.J."/>
        </authorList>
    </citation>
    <scope>NUCLEOTIDE SEQUENCE</scope>
    <source>
        <strain evidence="1">AB48</strain>
    </source>
</reference>
<dbReference type="RefSeq" id="WP_252665127.1">
    <property type="nucleotide sequence ID" value="NZ_CP098611.1"/>
</dbReference>
<protein>
    <submittedName>
        <fullName evidence="1">Uncharacterized protein</fullName>
    </submittedName>
</protein>
<organism evidence="1 2">
    <name type="scientific">Phormidium yuhuli AB48</name>
    <dbReference type="NCBI Taxonomy" id="2940671"/>
    <lineage>
        <taxon>Bacteria</taxon>
        <taxon>Bacillati</taxon>
        <taxon>Cyanobacteriota</taxon>
        <taxon>Cyanophyceae</taxon>
        <taxon>Oscillatoriophycideae</taxon>
        <taxon>Oscillatoriales</taxon>
        <taxon>Oscillatoriaceae</taxon>
        <taxon>Phormidium</taxon>
        <taxon>Phormidium yuhuli</taxon>
    </lineage>
</organism>